<dbReference type="EMBL" id="ACHJ01000108">
    <property type="protein sequence ID" value="EEI16975.1"/>
    <property type="molecule type" value="Genomic_DNA"/>
</dbReference>
<comment type="caution">
    <text evidence="2">The sequence shown here is derived from an EMBL/GenBank/DDBJ whole genome shotgun (WGS) entry which is preliminary data.</text>
</comment>
<keyword evidence="1" id="KW-0472">Membrane</keyword>
<proteinExistence type="predicted"/>
<gene>
    <name evidence="2" type="ORF">HMPREF0298_1197</name>
</gene>
<dbReference type="STRING" id="525263.HMPREF0298_1197"/>
<keyword evidence="1" id="KW-1133">Transmembrane helix</keyword>
<evidence type="ECO:0000256" key="1">
    <source>
        <dbReference type="SAM" id="Phobius"/>
    </source>
</evidence>
<protein>
    <submittedName>
        <fullName evidence="2">Uncharacterized protein</fullName>
    </submittedName>
</protein>
<dbReference type="HOGENOM" id="CLU_3232363_0_0_11"/>
<accession>C0XRX7</accession>
<dbReference type="AlphaFoldDB" id="C0XRX7"/>
<dbReference type="Proteomes" id="UP000006196">
    <property type="component" value="Unassembled WGS sequence"/>
</dbReference>
<evidence type="ECO:0000313" key="3">
    <source>
        <dbReference type="Proteomes" id="UP000006196"/>
    </source>
</evidence>
<keyword evidence="3" id="KW-1185">Reference proteome</keyword>
<keyword evidence="1" id="KW-0812">Transmembrane</keyword>
<evidence type="ECO:0000313" key="2">
    <source>
        <dbReference type="EMBL" id="EEI16975.1"/>
    </source>
</evidence>
<name>C0XRX7_CORLD</name>
<sequence>MFGRFSTGTRFGGVAISWLVIAVVTHVIIALFVLKVTSYTPEK</sequence>
<feature type="transmembrane region" description="Helical" evidence="1">
    <location>
        <begin position="12"/>
        <end position="34"/>
    </location>
</feature>
<organism evidence="2 3">
    <name type="scientific">Corynebacterium lipophiloflavum (strain ATCC 700352 / DSM 44291 / CCUG 37336 / JCM 10383 / DMMZ 1944)</name>
    <dbReference type="NCBI Taxonomy" id="525263"/>
    <lineage>
        <taxon>Bacteria</taxon>
        <taxon>Bacillati</taxon>
        <taxon>Actinomycetota</taxon>
        <taxon>Actinomycetes</taxon>
        <taxon>Mycobacteriales</taxon>
        <taxon>Corynebacteriaceae</taxon>
        <taxon>Corynebacterium</taxon>
    </lineage>
</organism>
<reference evidence="2" key="1">
    <citation type="submission" date="2009-01" db="EMBL/GenBank/DDBJ databases">
        <authorList>
            <person name="Qin X."/>
            <person name="Bachman B."/>
            <person name="Battles P."/>
            <person name="Bell A."/>
            <person name="Bess C."/>
            <person name="Bickham C."/>
            <person name="Chaboub L."/>
            <person name="Chen D."/>
            <person name="Coyle M."/>
            <person name="Deiros D.R."/>
            <person name="Dinh H."/>
            <person name="Forbes L."/>
            <person name="Fowler G."/>
            <person name="Francisco L."/>
            <person name="Fu Q."/>
            <person name="Gubbala S."/>
            <person name="Hale W."/>
            <person name="Han Y."/>
            <person name="Hemphill L."/>
            <person name="Highlander S.K."/>
            <person name="Hirani K."/>
            <person name="Hogues M."/>
            <person name="Jackson L."/>
            <person name="Jakkamsetti A."/>
            <person name="Javaid M."/>
            <person name="Jiang H."/>
            <person name="Korchina V."/>
            <person name="Kovar C."/>
            <person name="Lara F."/>
            <person name="Lee S."/>
            <person name="Mata R."/>
            <person name="Mathew T."/>
            <person name="Moen C."/>
            <person name="Morales K."/>
            <person name="Munidasa M."/>
            <person name="Nazareth L."/>
            <person name="Ngo R."/>
            <person name="Nguyen L."/>
            <person name="Okwuonu G."/>
            <person name="Ongeri F."/>
            <person name="Patil S."/>
            <person name="Petrosino J."/>
            <person name="Pham C."/>
            <person name="Pham P."/>
            <person name="Pu L.-L."/>
            <person name="Puazo M."/>
            <person name="Raj R."/>
            <person name="Reid J."/>
            <person name="Rouhana J."/>
            <person name="Saada N."/>
            <person name="Shang Y."/>
            <person name="Simmons D."/>
            <person name="Thornton R."/>
            <person name="Warren J."/>
            <person name="Weissenberger G."/>
            <person name="Zhang J."/>
            <person name="Zhang L."/>
            <person name="Zhou C."/>
            <person name="Zhu D."/>
            <person name="Muzny D."/>
            <person name="Worley K."/>
            <person name="Gibbs R."/>
        </authorList>
    </citation>
    <scope>NUCLEOTIDE SEQUENCE [LARGE SCALE GENOMIC DNA]</scope>
    <source>
        <strain evidence="2">DSM 44291</strain>
    </source>
</reference>